<reference evidence="2 3" key="1">
    <citation type="submission" date="2022-03" db="EMBL/GenBank/DDBJ databases">
        <title>Novel Bacillus species.</title>
        <authorList>
            <person name="Liu G."/>
        </authorList>
    </citation>
    <scope>NUCLEOTIDE SEQUENCE [LARGE SCALE GENOMIC DNA]</scope>
    <source>
        <strain evidence="2 3">FJAT-50051</strain>
    </source>
</reference>
<feature type="transmembrane region" description="Helical" evidence="1">
    <location>
        <begin position="120"/>
        <end position="141"/>
    </location>
</feature>
<comment type="caution">
    <text evidence="2">The sequence shown here is derived from an EMBL/GenBank/DDBJ whole genome shotgun (WGS) entry which is preliminary data.</text>
</comment>
<dbReference type="NCBIfam" id="TIGR00843">
    <property type="entry name" value="benE"/>
    <property type="match status" value="1"/>
</dbReference>
<dbReference type="AlphaFoldDB" id="A0A9J6MXF5"/>
<protein>
    <submittedName>
        <fullName evidence="2">Benzoate/H(+) symporter BenE family transporter</fullName>
    </submittedName>
</protein>
<keyword evidence="1" id="KW-1133">Transmembrane helix</keyword>
<feature type="transmembrane region" description="Helical" evidence="1">
    <location>
        <begin position="232"/>
        <end position="250"/>
    </location>
</feature>
<feature type="transmembrane region" description="Helical" evidence="1">
    <location>
        <begin position="68"/>
        <end position="89"/>
    </location>
</feature>
<feature type="transmembrane region" description="Helical" evidence="1">
    <location>
        <begin position="96"/>
        <end position="114"/>
    </location>
</feature>
<feature type="transmembrane region" description="Helical" evidence="1">
    <location>
        <begin position="311"/>
        <end position="330"/>
    </location>
</feature>
<name>A0A9J6MXF5_9BACI</name>
<dbReference type="PANTHER" id="PTHR30199">
    <property type="entry name" value="MFS FAMILY TRANSPORTER, PREDICTED SUBSTRATE BENZOATE"/>
    <property type="match status" value="1"/>
</dbReference>
<evidence type="ECO:0000313" key="2">
    <source>
        <dbReference type="EMBL" id="MCH6269288.1"/>
    </source>
</evidence>
<evidence type="ECO:0000313" key="3">
    <source>
        <dbReference type="Proteomes" id="UP000677265"/>
    </source>
</evidence>
<dbReference type="GO" id="GO:0005886">
    <property type="term" value="C:plasma membrane"/>
    <property type="evidence" value="ECO:0007669"/>
    <property type="project" value="TreeGrafter"/>
</dbReference>
<dbReference type="EMBL" id="JAGYPE020000089">
    <property type="protein sequence ID" value="MCH6269288.1"/>
    <property type="molecule type" value="Genomic_DNA"/>
</dbReference>
<dbReference type="Pfam" id="PF03594">
    <property type="entry name" value="BenE"/>
    <property type="match status" value="1"/>
</dbReference>
<proteinExistence type="predicted"/>
<organism evidence="2 3">
    <name type="scientific">Neobacillus citreus</name>
    <dbReference type="NCBI Taxonomy" id="2833578"/>
    <lineage>
        <taxon>Bacteria</taxon>
        <taxon>Bacillati</taxon>
        <taxon>Bacillota</taxon>
        <taxon>Bacilli</taxon>
        <taxon>Bacillales</taxon>
        <taxon>Bacillaceae</taxon>
        <taxon>Neobacillus</taxon>
    </lineage>
</organism>
<evidence type="ECO:0000256" key="1">
    <source>
        <dbReference type="SAM" id="Phobius"/>
    </source>
</evidence>
<keyword evidence="3" id="KW-1185">Reference proteome</keyword>
<dbReference type="PANTHER" id="PTHR30199:SF0">
    <property type="entry name" value="INNER MEMBRANE PROTEIN YDCO"/>
    <property type="match status" value="1"/>
</dbReference>
<sequence>MGRQMGLQEKLDESVRLQSNRKRKSFLHDINSQNLSSGLISSTLLMTGPALIILQAATAGHFTNEQTITWMFAANFFPGVVGVLMALLFRKPITGGHSITGVAFLATVTAHFTFPELIGGYVLSGLTIMIVGVSGLFTKIIKWVPKEVISAMLAGLVTGYVVKLIPAIQEMPVVGLAALVSFFVCTKFSKRIPAVMAAVAVAFVALFFTQNFDLSSQGIPFSLPSLHAPEFSWMGVLTLALPLAMLVLSNDAAPGIGALESEDFDPPIRKIVTISGVFSSITGFFGGHCANIAGMMTAICAGPDSGEKSKRYAGSVLSGIFVMLFGIFAWKIVPFIQSLPQAFVSMLAGFALIGVLHSSLLQGFSDNRYRFSALAAFLIALSQVSFLHISAPVWALIIGAVIAKTVEK</sequence>
<feature type="transmembrane region" description="Helical" evidence="1">
    <location>
        <begin position="171"/>
        <end position="188"/>
    </location>
</feature>
<dbReference type="InterPro" id="IPR004711">
    <property type="entry name" value="Benzoate_Transporter"/>
</dbReference>
<feature type="transmembrane region" description="Helical" evidence="1">
    <location>
        <begin position="373"/>
        <end position="403"/>
    </location>
</feature>
<keyword evidence="1" id="KW-0472">Membrane</keyword>
<feature type="transmembrane region" description="Helical" evidence="1">
    <location>
        <begin position="148"/>
        <end position="165"/>
    </location>
</feature>
<dbReference type="GO" id="GO:0042925">
    <property type="term" value="F:benzoate transmembrane transporter activity"/>
    <property type="evidence" value="ECO:0007669"/>
    <property type="project" value="InterPro"/>
</dbReference>
<gene>
    <name evidence="2" type="ORF">KHB02_027540</name>
</gene>
<keyword evidence="1" id="KW-0812">Transmembrane</keyword>
<feature type="transmembrane region" description="Helical" evidence="1">
    <location>
        <begin position="39"/>
        <end position="62"/>
    </location>
</feature>
<feature type="transmembrane region" description="Helical" evidence="1">
    <location>
        <begin position="195"/>
        <end position="212"/>
    </location>
</feature>
<feature type="transmembrane region" description="Helical" evidence="1">
    <location>
        <begin position="271"/>
        <end position="299"/>
    </location>
</feature>
<dbReference type="Proteomes" id="UP000677265">
    <property type="component" value="Unassembled WGS sequence"/>
</dbReference>
<dbReference type="RefSeq" id="WP_241114141.1">
    <property type="nucleotide sequence ID" value="NZ_JAGYPE020000089.1"/>
</dbReference>
<accession>A0A9J6MXF5</accession>
<feature type="transmembrane region" description="Helical" evidence="1">
    <location>
        <begin position="342"/>
        <end position="361"/>
    </location>
</feature>